<evidence type="ECO:0000313" key="3">
    <source>
        <dbReference type="EMBL" id="CAB4218651.1"/>
    </source>
</evidence>
<dbReference type="EMBL" id="LR796956">
    <property type="protein sequence ID" value="CAB4177688.1"/>
    <property type="molecule type" value="Genomic_DNA"/>
</dbReference>
<name>A0A6J5S0D2_9CAUD</name>
<proteinExistence type="predicted"/>
<reference evidence="2" key="1">
    <citation type="submission" date="2020-05" db="EMBL/GenBank/DDBJ databases">
        <authorList>
            <person name="Chiriac C."/>
            <person name="Salcher M."/>
            <person name="Ghai R."/>
            <person name="Kavagutti S V."/>
        </authorList>
    </citation>
    <scope>NUCLEOTIDE SEQUENCE</scope>
</reference>
<evidence type="ECO:0000313" key="2">
    <source>
        <dbReference type="EMBL" id="CAB4200431.1"/>
    </source>
</evidence>
<dbReference type="EMBL" id="LR797299">
    <property type="protein sequence ID" value="CAB4200431.1"/>
    <property type="molecule type" value="Genomic_DNA"/>
</dbReference>
<gene>
    <name evidence="1" type="ORF">UFOVP1005_45</name>
    <name evidence="2" type="ORF">UFOVP1344_45</name>
    <name evidence="3" type="ORF">UFOVP1602_43</name>
</gene>
<sequence length="206" mass="21861">MAKSIVKRSKRKSASGIDPRILALGAGVGGAIAGRAVARKRANNQINAMRNVPADTVRSMRKAISANPSQREWRSQTAIDRALLKDRKASVGNIGKSGMNLMKSSRFDMGAAEGALARNARNYTAAERSVKMGEQNLASSSEQLAKAKANTRAMAKFDMSTVAAEKKRFTQKAVSSAGRRGAARGAIGAASIAMIVAQVMKELNKK</sequence>
<protein>
    <submittedName>
        <fullName evidence="2">Uncharacterized protein</fullName>
    </submittedName>
</protein>
<dbReference type="EMBL" id="LR797467">
    <property type="protein sequence ID" value="CAB4218651.1"/>
    <property type="molecule type" value="Genomic_DNA"/>
</dbReference>
<evidence type="ECO:0000313" key="1">
    <source>
        <dbReference type="EMBL" id="CAB4177688.1"/>
    </source>
</evidence>
<organism evidence="2">
    <name type="scientific">uncultured Caudovirales phage</name>
    <dbReference type="NCBI Taxonomy" id="2100421"/>
    <lineage>
        <taxon>Viruses</taxon>
        <taxon>Duplodnaviria</taxon>
        <taxon>Heunggongvirae</taxon>
        <taxon>Uroviricota</taxon>
        <taxon>Caudoviricetes</taxon>
        <taxon>Peduoviridae</taxon>
        <taxon>Maltschvirus</taxon>
        <taxon>Maltschvirus maltsch</taxon>
    </lineage>
</organism>
<accession>A0A6J5S0D2</accession>